<comment type="caution">
    <text evidence="6">The sequence shown here is derived from an EMBL/GenBank/DDBJ whole genome shotgun (WGS) entry which is preliminary data.</text>
</comment>
<dbReference type="InterPro" id="IPR020013">
    <property type="entry name" value="Flagellar_FlgE/F/G"/>
</dbReference>
<dbReference type="InterPro" id="IPR019776">
    <property type="entry name" value="Flagellar_basal_body_rod_CS"/>
</dbReference>
<dbReference type="Pfam" id="PF22692">
    <property type="entry name" value="LlgE_F_G_D1"/>
    <property type="match status" value="1"/>
</dbReference>
<dbReference type="Pfam" id="PF00460">
    <property type="entry name" value="Flg_bb_rod"/>
    <property type="match status" value="1"/>
</dbReference>
<protein>
    <submittedName>
        <fullName evidence="6">Flagellar hook-basal body protein</fullName>
    </submittedName>
</protein>
<accession>A0A0K9F4L3</accession>
<dbReference type="GeneID" id="96600225"/>
<dbReference type="NCBIfam" id="TIGR03506">
    <property type="entry name" value="FlgEFG_subfam"/>
    <property type="match status" value="1"/>
</dbReference>
<dbReference type="AlphaFoldDB" id="A0A0K9F4L3"/>
<dbReference type="InterPro" id="IPR001444">
    <property type="entry name" value="Flag_bb_rod_N"/>
</dbReference>
<dbReference type="PATRIC" id="fig|582475.4.peg.2776"/>
<dbReference type="Pfam" id="PF06429">
    <property type="entry name" value="Flg_bbr_C"/>
    <property type="match status" value="1"/>
</dbReference>
<keyword evidence="6" id="KW-0282">Flagellum</keyword>
<name>A0A0K9F4L3_9BACI</name>
<evidence type="ECO:0000259" key="3">
    <source>
        <dbReference type="Pfam" id="PF00460"/>
    </source>
</evidence>
<keyword evidence="6" id="KW-0966">Cell projection</keyword>
<proteinExistence type="inferred from homology"/>
<evidence type="ECO:0000256" key="1">
    <source>
        <dbReference type="ARBA" id="ARBA00009677"/>
    </source>
</evidence>
<evidence type="ECO:0000313" key="6">
    <source>
        <dbReference type="EMBL" id="KMY29132.1"/>
    </source>
</evidence>
<dbReference type="RefSeq" id="WP_049668037.1">
    <property type="nucleotide sequence ID" value="NZ_JBIVOC010000007.1"/>
</dbReference>
<evidence type="ECO:0000259" key="5">
    <source>
        <dbReference type="Pfam" id="PF22692"/>
    </source>
</evidence>
<comment type="subcellular location">
    <subcellularLocation>
        <location evidence="2">Bacterial flagellum basal body</location>
    </subcellularLocation>
</comment>
<organism evidence="6 7">
    <name type="scientific">Lysinibacillus xylanilyticus</name>
    <dbReference type="NCBI Taxonomy" id="582475"/>
    <lineage>
        <taxon>Bacteria</taxon>
        <taxon>Bacillati</taxon>
        <taxon>Bacillota</taxon>
        <taxon>Bacilli</taxon>
        <taxon>Bacillales</taxon>
        <taxon>Bacillaceae</taxon>
        <taxon>Lysinibacillus</taxon>
    </lineage>
</organism>
<dbReference type="PANTHER" id="PTHR30435">
    <property type="entry name" value="FLAGELLAR PROTEIN"/>
    <property type="match status" value="1"/>
</dbReference>
<dbReference type="GO" id="GO:0071978">
    <property type="term" value="P:bacterial-type flagellum-dependent swarming motility"/>
    <property type="evidence" value="ECO:0007669"/>
    <property type="project" value="TreeGrafter"/>
</dbReference>
<sequence length="279" mass="30632">MLRTMITATNTMGQLQNKLDTISNNIANSSTLGYKSQEATFNELLYQQYNNDKLDRADRQSPVGIRYGSGAMLGQIQSNQKQGSLQTTNRDLDFAFTKPKQYFNILMPDGENGTKTVYTRQGDFYLSPLNNGTVMVVTADGYPLANSTGQAITLPDNVKSFAIGDGGVLEASYPNGDVIRTDVAVTEFQKPQLMEKVSGAYVGFPDNLAQLGYTQAEVVTELRGANRQQIGMQSGSLEMSNVNLSKEMTDLIQTQRSYQFNARAVTLADQMLGLINGIR</sequence>
<dbReference type="GO" id="GO:0009425">
    <property type="term" value="C:bacterial-type flagellum basal body"/>
    <property type="evidence" value="ECO:0007669"/>
    <property type="project" value="UniProtKB-SubCell"/>
</dbReference>
<dbReference type="Proteomes" id="UP000037326">
    <property type="component" value="Unassembled WGS sequence"/>
</dbReference>
<evidence type="ECO:0000256" key="2">
    <source>
        <dbReference type="RuleBase" id="RU362116"/>
    </source>
</evidence>
<dbReference type="PANTHER" id="PTHR30435:SF19">
    <property type="entry name" value="FLAGELLAR BASAL-BODY ROD PROTEIN FLGG"/>
    <property type="match status" value="1"/>
</dbReference>
<feature type="domain" description="Flagellar basal body rod protein N-terminal" evidence="3">
    <location>
        <begin position="7"/>
        <end position="35"/>
    </location>
</feature>
<dbReference type="InterPro" id="IPR053967">
    <property type="entry name" value="LlgE_F_G-like_D1"/>
</dbReference>
<gene>
    <name evidence="6" type="ORF">ACZ11_18585</name>
</gene>
<dbReference type="PROSITE" id="PS00588">
    <property type="entry name" value="FLAGELLA_BB_ROD"/>
    <property type="match status" value="1"/>
</dbReference>
<feature type="domain" description="Flagellar hook protein FlgE/F/G-like D1" evidence="5">
    <location>
        <begin position="102"/>
        <end position="170"/>
    </location>
</feature>
<evidence type="ECO:0000313" key="7">
    <source>
        <dbReference type="Proteomes" id="UP000037326"/>
    </source>
</evidence>
<reference evidence="7" key="1">
    <citation type="submission" date="2015-07" db="EMBL/GenBank/DDBJ databases">
        <authorList>
            <person name="Liu B."/>
            <person name="Wang J."/>
            <person name="Zhu Y."/>
            <person name="Liu G."/>
            <person name="Chen Q."/>
            <person name="Lan J."/>
            <person name="Che J."/>
            <person name="Ge C."/>
            <person name="Shi H."/>
            <person name="Pan Z."/>
            <person name="Liu X."/>
        </authorList>
    </citation>
    <scope>NUCLEOTIDE SEQUENCE [LARGE SCALE GENOMIC DNA]</scope>
    <source>
        <strain evidence="7">DSM 23493</strain>
    </source>
</reference>
<dbReference type="InterPro" id="IPR037925">
    <property type="entry name" value="FlgE/F/G-like"/>
</dbReference>
<keyword evidence="6" id="KW-0969">Cilium</keyword>
<dbReference type="InterPro" id="IPR010930">
    <property type="entry name" value="Flg_bb/hook_C_dom"/>
</dbReference>
<dbReference type="OrthoDB" id="9804559at2"/>
<feature type="domain" description="Flagellar basal-body/hook protein C-terminal" evidence="4">
    <location>
        <begin position="233"/>
        <end position="276"/>
    </location>
</feature>
<keyword evidence="2" id="KW-0975">Bacterial flagellum</keyword>
<dbReference type="SUPFAM" id="SSF117143">
    <property type="entry name" value="Flagellar hook protein flgE"/>
    <property type="match status" value="1"/>
</dbReference>
<comment type="similarity">
    <text evidence="1 2">Belongs to the flagella basal body rod proteins family.</text>
</comment>
<dbReference type="EMBL" id="LFXJ01000010">
    <property type="protein sequence ID" value="KMY29132.1"/>
    <property type="molecule type" value="Genomic_DNA"/>
</dbReference>
<evidence type="ECO:0000259" key="4">
    <source>
        <dbReference type="Pfam" id="PF06429"/>
    </source>
</evidence>